<feature type="domain" description="Death" evidence="2">
    <location>
        <begin position="14"/>
        <end position="90"/>
    </location>
</feature>
<dbReference type="GO" id="GO:0007165">
    <property type="term" value="P:signal transduction"/>
    <property type="evidence" value="ECO:0007669"/>
    <property type="project" value="InterPro"/>
</dbReference>
<dbReference type="Pfam" id="PF05729">
    <property type="entry name" value="NACHT"/>
    <property type="match status" value="1"/>
</dbReference>
<dbReference type="PANTHER" id="PTHR46312">
    <property type="entry name" value="NACHT DOMAIN-CONTAINING PROTEIN"/>
    <property type="match status" value="1"/>
</dbReference>
<accession>A0A9Q1CNP9</accession>
<evidence type="ECO:0000313" key="3">
    <source>
        <dbReference type="EMBL" id="KAJ8048083.1"/>
    </source>
</evidence>
<evidence type="ECO:0000259" key="2">
    <source>
        <dbReference type="PROSITE" id="PS50017"/>
    </source>
</evidence>
<protein>
    <submittedName>
        <fullName evidence="3">Ankyrin-2</fullName>
    </submittedName>
</protein>
<dbReference type="Gene3D" id="1.10.533.10">
    <property type="entry name" value="Death Domain, Fas"/>
    <property type="match status" value="1"/>
</dbReference>
<dbReference type="PANTHER" id="PTHR46312:SF2">
    <property type="entry name" value="NUCLEOTIDE-BINDING OLIGOMERIZATION DOMAIN-CONTAINING PROTEIN 2-LIKE"/>
    <property type="match status" value="1"/>
</dbReference>
<dbReference type="PROSITE" id="PS50017">
    <property type="entry name" value="DEATH_DOMAIN"/>
    <property type="match status" value="1"/>
</dbReference>
<name>A0A9Q1CNP9_HOLLE</name>
<reference evidence="3" key="1">
    <citation type="submission" date="2021-10" db="EMBL/GenBank/DDBJ databases">
        <title>Tropical sea cucumber genome reveals ecological adaptation and Cuvierian tubules defense mechanism.</title>
        <authorList>
            <person name="Chen T."/>
        </authorList>
    </citation>
    <scope>NUCLEOTIDE SEQUENCE</scope>
    <source>
        <strain evidence="3">Nanhai2018</strain>
        <tissue evidence="3">Muscle</tissue>
    </source>
</reference>
<dbReference type="InterPro" id="IPR027417">
    <property type="entry name" value="P-loop_NTPase"/>
</dbReference>
<dbReference type="Gene3D" id="3.40.50.300">
    <property type="entry name" value="P-loop containing nucleotide triphosphate hydrolases"/>
    <property type="match status" value="1"/>
</dbReference>
<dbReference type="AlphaFoldDB" id="A0A9Q1CNP9"/>
<dbReference type="SUPFAM" id="SSF47986">
    <property type="entry name" value="DEATH domain"/>
    <property type="match status" value="1"/>
</dbReference>
<gene>
    <name evidence="3" type="ORF">HOLleu_00255</name>
</gene>
<organism evidence="3 4">
    <name type="scientific">Holothuria leucospilota</name>
    <name type="common">Black long sea cucumber</name>
    <name type="synonym">Mertensiothuria leucospilota</name>
    <dbReference type="NCBI Taxonomy" id="206669"/>
    <lineage>
        <taxon>Eukaryota</taxon>
        <taxon>Metazoa</taxon>
        <taxon>Echinodermata</taxon>
        <taxon>Eleutherozoa</taxon>
        <taxon>Echinozoa</taxon>
        <taxon>Holothuroidea</taxon>
        <taxon>Aspidochirotacea</taxon>
        <taxon>Aspidochirotida</taxon>
        <taxon>Holothuriidae</taxon>
        <taxon>Holothuria</taxon>
    </lineage>
</organism>
<keyword evidence="4" id="KW-1185">Reference proteome</keyword>
<dbReference type="EMBL" id="JAIZAY010000001">
    <property type="protein sequence ID" value="KAJ8048083.1"/>
    <property type="molecule type" value="Genomic_DNA"/>
</dbReference>
<comment type="caution">
    <text evidence="3">The sequence shown here is derived from an EMBL/GenBank/DDBJ whole genome shotgun (WGS) entry which is preliminary data.</text>
</comment>
<evidence type="ECO:0000256" key="1">
    <source>
        <dbReference type="SAM" id="MobiDB-lite"/>
    </source>
</evidence>
<dbReference type="InterPro" id="IPR000488">
    <property type="entry name" value="Death_dom"/>
</dbReference>
<proteinExistence type="predicted"/>
<sequence length="722" mass="82450">MAGSEKQNRLPTVASSFLQYLAGELTAEWPDLARYLKISDAELHKIKSDNIGHEREAIYQMLIHWKRKEGPHATHAVLAEALWNANRRDLSYTAWEEEDRTWERLTKTATSSEKVKSSSKSEISTDTTTSANWFGLEDLPSTSYRKGGEHFAKRVVDASSVFDQHKGIKKLKTANDQLNKMKVQTDCTGETPRTGKKSMHFQDDVSKEGTNSVSSELVGKKKTFVKELRMAYRTCFSAIHPIPTDSEKQFSVEKIFVDRGIDSLNSDNSTLSRNKTGRRLCSYYDMFNDNGAIKPTRRILEGNVGCGKSIFTLQLAYDWTEQVPGSPVAKFEIFILLQCKKLINASTTARAVKNELLPPDSVIDENDVQEILDHFSGLIVVDSFEECFNQEISQRCDLNGIILGKKLKNFESILATRSSFLPKDYVSHTKLFKLNGFDEEAQDQYISKVALLENSNCSAVRIKKRLQHSLVVQALFHIPLFFAMFAHMASMDSWDDISLSVSKVFQHAKSCLLMHMHKKVNVKGPENFDQQSQISLQKLAFDSLCQGRNEFDWNKSDLQEKIGPGYYHKCIQNGFLYEENLWNNGACGHITKVQFIHSLFCQWFAAGYASLRIQREDLFHVYEVVDVLKPNDLHFIYRFICTVNNNSLQKFLLFAKIRGYEQECRLLANVERGGSYRKLPPFDRLTIINMCPGPFYTMINGDPTFKTICRTQLLHIASLQHE</sequence>
<feature type="region of interest" description="Disordered" evidence="1">
    <location>
        <begin position="186"/>
        <end position="207"/>
    </location>
</feature>
<evidence type="ECO:0000313" key="4">
    <source>
        <dbReference type="Proteomes" id="UP001152320"/>
    </source>
</evidence>
<dbReference type="InterPro" id="IPR007111">
    <property type="entry name" value="NACHT_NTPase"/>
</dbReference>
<dbReference type="Pfam" id="PF00531">
    <property type="entry name" value="Death"/>
    <property type="match status" value="1"/>
</dbReference>
<dbReference type="SMART" id="SM00005">
    <property type="entry name" value="DEATH"/>
    <property type="match status" value="1"/>
</dbReference>
<dbReference type="OrthoDB" id="427518at2759"/>
<dbReference type="Proteomes" id="UP001152320">
    <property type="component" value="Chromosome 1"/>
</dbReference>
<dbReference type="CDD" id="cd01670">
    <property type="entry name" value="Death"/>
    <property type="match status" value="1"/>
</dbReference>
<dbReference type="InterPro" id="IPR011029">
    <property type="entry name" value="DEATH-like_dom_sf"/>
</dbReference>